<dbReference type="PANTHER" id="PTHR42953">
    <property type="entry name" value="HIGH-AFFINITY ZINC UPTAKE SYSTEM PROTEIN ZNUA-RELATED"/>
    <property type="match status" value="1"/>
</dbReference>
<dbReference type="GO" id="GO:0008270">
    <property type="term" value="F:zinc ion binding"/>
    <property type="evidence" value="ECO:0007669"/>
    <property type="project" value="InterPro"/>
</dbReference>
<dbReference type="Pfam" id="PF01297">
    <property type="entry name" value="ZnuA"/>
    <property type="match status" value="1"/>
</dbReference>
<evidence type="ECO:0000256" key="4">
    <source>
        <dbReference type="ARBA" id="ARBA00022833"/>
    </source>
</evidence>
<sequence>MKKISLLLAGLLSIFLVACSNQKNADGKLNIVTTFYPVYEFTKQVARDEANVELLIGAGTEPHDYEPSAKAVAKIQDADAFVYENENMETWVPDMLKTLKNKEEKVIKATGNMLLLPGGEEEEDHDHGEEGHHHEYDPHVWLSPKRAIKMVEHIRDSLSKAYPDKKASFEKNAAAYIKKLEALDKEFEAGLANAKQKSFVTQHAAFNYLALDYGLKQVPISGLSPDSEPSASRLAELTEYIKKNKIKYIYFEENASQALASTLAKETGVELDVLNPLESLTEEQTKDGADYVSIMQANLKALKKTTDQEGAEIAAEKEVDTKTVQNGYFEDSAVKDRTLSDYAGEWQSVYPYLKDGTLDQVFDYKAKLTGKMTAAEYKDYYDKGYKTDVSNINITDKTMEFVVDGKSKKYTYKYVGKHTLTYSKGNRGVRFMFEATDADAGQYKYVQFSDHNIAPTKAAHFHIFYGGESQEALFDELENWPTYYPSKLTGQEIAQEMLAH</sequence>
<name>A0A428GDI5_STRCR</name>
<keyword evidence="2 7" id="KW-0813">Transport</keyword>
<dbReference type="Proteomes" id="UP000272213">
    <property type="component" value="Unassembled WGS sequence"/>
</dbReference>
<dbReference type="PANTHER" id="PTHR42953:SF3">
    <property type="entry name" value="HIGH-AFFINITY ZINC UPTAKE SYSTEM PROTEIN ZNUA"/>
    <property type="match status" value="1"/>
</dbReference>
<dbReference type="Pfam" id="PF09223">
    <property type="entry name" value="ZinT"/>
    <property type="match status" value="1"/>
</dbReference>
<keyword evidence="5" id="KW-0864">Zinc transport</keyword>
<organism evidence="12 13">
    <name type="scientific">Streptococcus cristatus</name>
    <dbReference type="NCBI Taxonomy" id="45634"/>
    <lineage>
        <taxon>Bacteria</taxon>
        <taxon>Bacillati</taxon>
        <taxon>Bacillota</taxon>
        <taxon>Bacilli</taxon>
        <taxon>Lactobacillales</taxon>
        <taxon>Streptococcaceae</taxon>
        <taxon>Streptococcus</taxon>
    </lineage>
</organism>
<dbReference type="PRINTS" id="PR00691">
    <property type="entry name" value="ADHESINB"/>
</dbReference>
<feature type="signal peptide" evidence="10">
    <location>
        <begin position="1"/>
        <end position="25"/>
    </location>
</feature>
<evidence type="ECO:0000256" key="6">
    <source>
        <dbReference type="ARBA" id="ARBA00023065"/>
    </source>
</evidence>
<comment type="similarity">
    <text evidence="1 7">Belongs to the bacterial solute-binding protein 9 family.</text>
</comment>
<accession>A0A428GDI5</accession>
<proteinExistence type="inferred from homology"/>
<evidence type="ECO:0000313" key="13">
    <source>
        <dbReference type="Proteomes" id="UP000272213"/>
    </source>
</evidence>
<reference evidence="12 13" key="1">
    <citation type="submission" date="2018-11" db="EMBL/GenBank/DDBJ databases">
        <title>Species Designations Belie Phenotypic and Genotypic Heterogeneity in Oral Streptococci.</title>
        <authorList>
            <person name="Velsko I."/>
        </authorList>
    </citation>
    <scope>NUCLEOTIDE SEQUENCE [LARGE SCALE GENOMIC DNA]</scope>
    <source>
        <strain evidence="12 13">BCA6</strain>
    </source>
</reference>
<dbReference type="RefSeq" id="WP_125383740.1">
    <property type="nucleotide sequence ID" value="NZ_CAUVBM010000009.1"/>
</dbReference>
<dbReference type="InterPro" id="IPR006128">
    <property type="entry name" value="Lipoprotein_PsaA-like"/>
</dbReference>
<dbReference type="Gene3D" id="2.40.128.20">
    <property type="match status" value="1"/>
</dbReference>
<evidence type="ECO:0000256" key="8">
    <source>
        <dbReference type="SAM" id="Coils"/>
    </source>
</evidence>
<evidence type="ECO:0000256" key="5">
    <source>
        <dbReference type="ARBA" id="ARBA00022906"/>
    </source>
</evidence>
<evidence type="ECO:0000256" key="3">
    <source>
        <dbReference type="ARBA" id="ARBA00022729"/>
    </source>
</evidence>
<evidence type="ECO:0000256" key="1">
    <source>
        <dbReference type="ARBA" id="ARBA00011028"/>
    </source>
</evidence>
<dbReference type="GO" id="GO:0006829">
    <property type="term" value="P:zinc ion transport"/>
    <property type="evidence" value="ECO:0007669"/>
    <property type="project" value="UniProtKB-KW"/>
</dbReference>
<comment type="caution">
    <text evidence="12">The sequence shown here is derived from an EMBL/GenBank/DDBJ whole genome shotgun (WGS) entry which is preliminary data.</text>
</comment>
<evidence type="ECO:0000256" key="7">
    <source>
        <dbReference type="RuleBase" id="RU003512"/>
    </source>
</evidence>
<dbReference type="EMBL" id="RJPM01000015">
    <property type="protein sequence ID" value="RSJ74523.1"/>
    <property type="molecule type" value="Genomic_DNA"/>
</dbReference>
<dbReference type="InterPro" id="IPR050492">
    <property type="entry name" value="Bact_metal-bind_prot9"/>
</dbReference>
<evidence type="ECO:0000256" key="9">
    <source>
        <dbReference type="SAM" id="MobiDB-lite"/>
    </source>
</evidence>
<dbReference type="GO" id="GO:0007155">
    <property type="term" value="P:cell adhesion"/>
    <property type="evidence" value="ECO:0007669"/>
    <property type="project" value="InterPro"/>
</dbReference>
<protein>
    <submittedName>
        <fullName evidence="12">High-affinity zinc uptake system binding-protein ZnuA</fullName>
    </submittedName>
</protein>
<keyword evidence="8" id="KW-0175">Coiled coil</keyword>
<dbReference type="AlphaFoldDB" id="A0A428GDI5"/>
<dbReference type="InterPro" id="IPR006129">
    <property type="entry name" value="AdhesinB"/>
</dbReference>
<gene>
    <name evidence="12" type="primary">znuA_2</name>
    <name evidence="12" type="ORF">D8798_09905</name>
</gene>
<evidence type="ECO:0000256" key="10">
    <source>
        <dbReference type="SAM" id="SignalP"/>
    </source>
</evidence>
<evidence type="ECO:0000259" key="11">
    <source>
        <dbReference type="Pfam" id="PF09223"/>
    </source>
</evidence>
<feature type="chain" id="PRO_5019146145" evidence="10">
    <location>
        <begin position="26"/>
        <end position="500"/>
    </location>
</feature>
<dbReference type="PROSITE" id="PS51257">
    <property type="entry name" value="PROKAR_LIPOPROTEIN"/>
    <property type="match status" value="1"/>
</dbReference>
<dbReference type="InterPro" id="IPR012674">
    <property type="entry name" value="Calycin"/>
</dbReference>
<feature type="domain" description="ZinT" evidence="11">
    <location>
        <begin position="321"/>
        <end position="500"/>
    </location>
</feature>
<dbReference type="CDD" id="cd01017">
    <property type="entry name" value="AdcA"/>
    <property type="match status" value="1"/>
</dbReference>
<keyword evidence="4" id="KW-0862">Zinc</keyword>
<dbReference type="Gene3D" id="3.40.50.1980">
    <property type="entry name" value="Nitrogenase molybdenum iron protein domain"/>
    <property type="match status" value="2"/>
</dbReference>
<evidence type="ECO:0000256" key="2">
    <source>
        <dbReference type="ARBA" id="ARBA00022448"/>
    </source>
</evidence>
<feature type="compositionally biased region" description="Basic and acidic residues" evidence="9">
    <location>
        <begin position="125"/>
        <end position="136"/>
    </location>
</feature>
<dbReference type="PRINTS" id="PR00690">
    <property type="entry name" value="ADHESNFAMILY"/>
</dbReference>
<dbReference type="SUPFAM" id="SSF53807">
    <property type="entry name" value="Helical backbone' metal receptor"/>
    <property type="match status" value="1"/>
</dbReference>
<keyword evidence="3 10" id="KW-0732">Signal</keyword>
<evidence type="ECO:0000313" key="12">
    <source>
        <dbReference type="EMBL" id="RSJ74523.1"/>
    </source>
</evidence>
<dbReference type="InterPro" id="IPR015304">
    <property type="entry name" value="ZinT_dom"/>
</dbReference>
<dbReference type="InterPro" id="IPR006127">
    <property type="entry name" value="ZnuA-like"/>
</dbReference>
<dbReference type="SUPFAM" id="SSF50814">
    <property type="entry name" value="Lipocalins"/>
    <property type="match status" value="1"/>
</dbReference>
<feature type="coiled-coil region" evidence="8">
    <location>
        <begin position="166"/>
        <end position="197"/>
    </location>
</feature>
<feature type="region of interest" description="Disordered" evidence="9">
    <location>
        <begin position="117"/>
        <end position="136"/>
    </location>
</feature>
<keyword evidence="6" id="KW-0406">Ion transport</keyword>